<feature type="compositionally biased region" description="Basic and acidic residues" evidence="1">
    <location>
        <begin position="59"/>
        <end position="71"/>
    </location>
</feature>
<organism evidence="2 3">
    <name type="scientific">Dioscorea cayennensis subsp. rotundata</name>
    <name type="common">White Guinea yam</name>
    <name type="synonym">Dioscorea rotundata</name>
    <dbReference type="NCBI Taxonomy" id="55577"/>
    <lineage>
        <taxon>Eukaryota</taxon>
        <taxon>Viridiplantae</taxon>
        <taxon>Streptophyta</taxon>
        <taxon>Embryophyta</taxon>
        <taxon>Tracheophyta</taxon>
        <taxon>Spermatophyta</taxon>
        <taxon>Magnoliopsida</taxon>
        <taxon>Liliopsida</taxon>
        <taxon>Dioscoreales</taxon>
        <taxon>Dioscoreaceae</taxon>
        <taxon>Dioscorea</taxon>
    </lineage>
</organism>
<feature type="region of interest" description="Disordered" evidence="1">
    <location>
        <begin position="1"/>
        <end position="92"/>
    </location>
</feature>
<reference evidence="3" key="1">
    <citation type="submission" date="2025-08" db="UniProtKB">
        <authorList>
            <consortium name="RefSeq"/>
        </authorList>
    </citation>
    <scope>IDENTIFICATION</scope>
</reference>
<gene>
    <name evidence="3" type="primary">LOC120272492</name>
</gene>
<dbReference type="AlphaFoldDB" id="A0AB40C6M1"/>
<proteinExistence type="predicted"/>
<feature type="compositionally biased region" description="Basic residues" evidence="1">
    <location>
        <begin position="1"/>
        <end position="10"/>
    </location>
</feature>
<name>A0AB40C6M1_DIOCR</name>
<dbReference type="Proteomes" id="UP001515500">
    <property type="component" value="Chromosome 2"/>
</dbReference>
<accession>A0AB40C6M1</accession>
<evidence type="ECO:0000313" key="2">
    <source>
        <dbReference type="Proteomes" id="UP001515500"/>
    </source>
</evidence>
<sequence length="190" mass="21073">MTLKDKKKLVEKKPTAGKLTKEKEPEEGNRCSMHANMQTSKAVTVKHGTSSKTTAPSKKKTDASYDKDHHSSSLNDSQAGNNDGDDDDDDVQWQVITSFEATRQCIQGQSSAMIAEKAMVFIDEAKQEKKLPPKAKKEHPDNGMKKKNYFTAIIQDEESQMLLLGAMEAFYHKGSANAVKGAYIALKVRH</sequence>
<dbReference type="GeneID" id="120272492"/>
<dbReference type="RefSeq" id="XP_039135257.1">
    <property type="nucleotide sequence ID" value="XM_039279323.1"/>
</dbReference>
<feature type="compositionally biased region" description="Basic and acidic residues" evidence="1">
    <location>
        <begin position="11"/>
        <end position="29"/>
    </location>
</feature>
<evidence type="ECO:0000313" key="3">
    <source>
        <dbReference type="RefSeq" id="XP_039135257.1"/>
    </source>
</evidence>
<protein>
    <submittedName>
        <fullName evidence="3">Eukaryotic translation initiation factor 5-like</fullName>
    </submittedName>
</protein>
<evidence type="ECO:0000256" key="1">
    <source>
        <dbReference type="SAM" id="MobiDB-lite"/>
    </source>
</evidence>
<keyword evidence="2" id="KW-1185">Reference proteome</keyword>